<feature type="non-terminal residue" evidence="1">
    <location>
        <position position="107"/>
    </location>
</feature>
<name>A0A699YA38_HAELA</name>
<sequence>MREAGSSLPTLGTDTFRHTRSTLLRTSLYNKNDGAVTEVLGTTRTSSPASGDMLLTVSRSQRVRDPLTGATLSIKGGHAQVTTPVQKQQMRFSKQFYVTKDVDITVQ</sequence>
<keyword evidence="2" id="KW-1185">Reference proteome</keyword>
<feature type="non-terminal residue" evidence="1">
    <location>
        <position position="1"/>
    </location>
</feature>
<accession>A0A699YA38</accession>
<dbReference type="Proteomes" id="UP000485058">
    <property type="component" value="Unassembled WGS sequence"/>
</dbReference>
<organism evidence="1 2">
    <name type="scientific">Haematococcus lacustris</name>
    <name type="common">Green alga</name>
    <name type="synonym">Haematococcus pluvialis</name>
    <dbReference type="NCBI Taxonomy" id="44745"/>
    <lineage>
        <taxon>Eukaryota</taxon>
        <taxon>Viridiplantae</taxon>
        <taxon>Chlorophyta</taxon>
        <taxon>core chlorophytes</taxon>
        <taxon>Chlorophyceae</taxon>
        <taxon>CS clade</taxon>
        <taxon>Chlamydomonadales</taxon>
        <taxon>Haematococcaceae</taxon>
        <taxon>Haematococcus</taxon>
    </lineage>
</organism>
<gene>
    <name evidence="1" type="ORF">HaLaN_01644</name>
</gene>
<protein>
    <submittedName>
        <fullName evidence="1">Uncharacterized protein</fullName>
    </submittedName>
</protein>
<evidence type="ECO:0000313" key="1">
    <source>
        <dbReference type="EMBL" id="GFH06923.1"/>
    </source>
</evidence>
<reference evidence="1 2" key="1">
    <citation type="submission" date="2020-02" db="EMBL/GenBank/DDBJ databases">
        <title>Draft genome sequence of Haematococcus lacustris strain NIES-144.</title>
        <authorList>
            <person name="Morimoto D."/>
            <person name="Nakagawa S."/>
            <person name="Yoshida T."/>
            <person name="Sawayama S."/>
        </authorList>
    </citation>
    <scope>NUCLEOTIDE SEQUENCE [LARGE SCALE GENOMIC DNA]</scope>
    <source>
        <strain evidence="1 2">NIES-144</strain>
    </source>
</reference>
<dbReference type="EMBL" id="BLLF01000063">
    <property type="protein sequence ID" value="GFH06923.1"/>
    <property type="molecule type" value="Genomic_DNA"/>
</dbReference>
<comment type="caution">
    <text evidence="1">The sequence shown here is derived from an EMBL/GenBank/DDBJ whole genome shotgun (WGS) entry which is preliminary data.</text>
</comment>
<proteinExistence type="predicted"/>
<evidence type="ECO:0000313" key="2">
    <source>
        <dbReference type="Proteomes" id="UP000485058"/>
    </source>
</evidence>
<dbReference type="AlphaFoldDB" id="A0A699YA38"/>